<sequence length="291" mass="32705">MPLAPANYPCIHFSGHALVYRLVFIDTVKSTEAAPGRQLDVVGAGFTSLGQEGFYAILAGELALREKDDIIHLRAGELLFVKRGTYLVATQAQGCQVLWLPLDVNFVQAFVQRHGTDLARLERHEEACVNTLRLQPCAMAQECVARLAALGGEGAASMLAMLRLEELLLLLVFGPQGRTLLAALRQQGNRHVDRLHAFMEQHYLREWRLDQYAEAFGLGLTAFKCLFASFYKCPPRAWITERRIVHAHHLLLNTRMSIVDIAMESGFSSQSYFSQSYRRRFGRTPSDARRG</sequence>
<accession>A0A2A2KJ20</accession>
<dbReference type="Proteomes" id="UP000218231">
    <property type="component" value="Unassembled WGS sequence"/>
</dbReference>
<evidence type="ECO:0000256" key="1">
    <source>
        <dbReference type="ARBA" id="ARBA00004123"/>
    </source>
</evidence>
<dbReference type="Pfam" id="PF12833">
    <property type="entry name" value="HTH_18"/>
    <property type="match status" value="1"/>
</dbReference>
<protein>
    <recommendedName>
        <fullName evidence="5">HTH araC/xylS-type domain-containing protein</fullName>
    </recommendedName>
</protein>
<evidence type="ECO:0000256" key="3">
    <source>
        <dbReference type="ARBA" id="ARBA00023125"/>
    </source>
</evidence>
<feature type="domain" description="HTH araC/xylS-type" evidence="5">
    <location>
        <begin position="193"/>
        <end position="291"/>
    </location>
</feature>
<gene>
    <name evidence="6" type="ORF">WR25_16527</name>
</gene>
<dbReference type="InterPro" id="IPR009057">
    <property type="entry name" value="Homeodomain-like_sf"/>
</dbReference>
<proteinExistence type="predicted"/>
<dbReference type="EMBL" id="LIAE01008447">
    <property type="protein sequence ID" value="PAV73984.1"/>
    <property type="molecule type" value="Genomic_DNA"/>
</dbReference>
<dbReference type="Gene3D" id="1.10.10.60">
    <property type="entry name" value="Homeodomain-like"/>
    <property type="match status" value="1"/>
</dbReference>
<dbReference type="PROSITE" id="PS01124">
    <property type="entry name" value="HTH_ARAC_FAMILY_2"/>
    <property type="match status" value="1"/>
</dbReference>
<keyword evidence="7" id="KW-1185">Reference proteome</keyword>
<dbReference type="PANTHER" id="PTHR46796">
    <property type="entry name" value="HTH-TYPE TRANSCRIPTIONAL ACTIVATOR RHAS-RELATED"/>
    <property type="match status" value="1"/>
</dbReference>
<evidence type="ECO:0000256" key="2">
    <source>
        <dbReference type="ARBA" id="ARBA00023015"/>
    </source>
</evidence>
<dbReference type="GO" id="GO:0005634">
    <property type="term" value="C:nucleus"/>
    <property type="evidence" value="ECO:0007669"/>
    <property type="project" value="UniProtKB-SubCell"/>
</dbReference>
<evidence type="ECO:0000313" key="7">
    <source>
        <dbReference type="Proteomes" id="UP000218231"/>
    </source>
</evidence>
<dbReference type="InterPro" id="IPR018060">
    <property type="entry name" value="HTH_AraC"/>
</dbReference>
<dbReference type="InterPro" id="IPR054015">
    <property type="entry name" value="ExsA-like_N"/>
</dbReference>
<dbReference type="SMART" id="SM00342">
    <property type="entry name" value="HTH_ARAC"/>
    <property type="match status" value="1"/>
</dbReference>
<keyword evidence="4" id="KW-0804">Transcription</keyword>
<reference evidence="6 7" key="1">
    <citation type="journal article" date="2017" name="Curr. Biol.">
        <title>Genome architecture and evolution of a unichromosomal asexual nematode.</title>
        <authorList>
            <person name="Fradin H."/>
            <person name="Zegar C."/>
            <person name="Gutwein M."/>
            <person name="Lucas J."/>
            <person name="Kovtun M."/>
            <person name="Corcoran D."/>
            <person name="Baugh L.R."/>
            <person name="Kiontke K."/>
            <person name="Gunsalus K."/>
            <person name="Fitch D.H."/>
            <person name="Piano F."/>
        </authorList>
    </citation>
    <scope>NUCLEOTIDE SEQUENCE [LARGE SCALE GENOMIC DNA]</scope>
    <source>
        <strain evidence="6">PF1309</strain>
    </source>
</reference>
<dbReference type="InterPro" id="IPR050204">
    <property type="entry name" value="AraC_XylS_family_regulators"/>
</dbReference>
<dbReference type="AlphaFoldDB" id="A0A2A2KJ20"/>
<comment type="caution">
    <text evidence="6">The sequence shown here is derived from an EMBL/GenBank/DDBJ whole genome shotgun (WGS) entry which is preliminary data.</text>
</comment>
<organism evidence="6 7">
    <name type="scientific">Diploscapter pachys</name>
    <dbReference type="NCBI Taxonomy" id="2018661"/>
    <lineage>
        <taxon>Eukaryota</taxon>
        <taxon>Metazoa</taxon>
        <taxon>Ecdysozoa</taxon>
        <taxon>Nematoda</taxon>
        <taxon>Chromadorea</taxon>
        <taxon>Rhabditida</taxon>
        <taxon>Rhabditina</taxon>
        <taxon>Rhabditomorpha</taxon>
        <taxon>Rhabditoidea</taxon>
        <taxon>Rhabditidae</taxon>
        <taxon>Diploscapter</taxon>
    </lineage>
</organism>
<dbReference type="InterPro" id="IPR020449">
    <property type="entry name" value="Tscrpt_reg_AraC-type_HTH"/>
</dbReference>
<dbReference type="Pfam" id="PF22200">
    <property type="entry name" value="ExsA_N"/>
    <property type="match status" value="1"/>
</dbReference>
<evidence type="ECO:0000256" key="4">
    <source>
        <dbReference type="ARBA" id="ARBA00023163"/>
    </source>
</evidence>
<evidence type="ECO:0000259" key="5">
    <source>
        <dbReference type="PROSITE" id="PS01124"/>
    </source>
</evidence>
<dbReference type="InterPro" id="IPR018062">
    <property type="entry name" value="HTH_AraC-typ_CS"/>
</dbReference>
<dbReference type="GO" id="GO:0043565">
    <property type="term" value="F:sequence-specific DNA binding"/>
    <property type="evidence" value="ECO:0007669"/>
    <property type="project" value="InterPro"/>
</dbReference>
<name>A0A2A2KJ20_9BILA</name>
<keyword evidence="3" id="KW-0238">DNA-binding</keyword>
<dbReference type="PANTHER" id="PTHR46796:SF7">
    <property type="entry name" value="ARAC FAMILY TRANSCRIPTIONAL REGULATOR"/>
    <property type="match status" value="1"/>
</dbReference>
<comment type="subcellular location">
    <subcellularLocation>
        <location evidence="1">Nucleus</location>
    </subcellularLocation>
</comment>
<dbReference type="GO" id="GO:0003700">
    <property type="term" value="F:DNA-binding transcription factor activity"/>
    <property type="evidence" value="ECO:0007669"/>
    <property type="project" value="InterPro"/>
</dbReference>
<dbReference type="SUPFAM" id="SSF46689">
    <property type="entry name" value="Homeodomain-like"/>
    <property type="match status" value="1"/>
</dbReference>
<keyword evidence="2" id="KW-0805">Transcription regulation</keyword>
<dbReference type="PROSITE" id="PS00041">
    <property type="entry name" value="HTH_ARAC_FAMILY_1"/>
    <property type="match status" value="1"/>
</dbReference>
<dbReference type="PRINTS" id="PR00032">
    <property type="entry name" value="HTHARAC"/>
</dbReference>
<evidence type="ECO:0000313" key="6">
    <source>
        <dbReference type="EMBL" id="PAV73984.1"/>
    </source>
</evidence>